<reference evidence="2" key="1">
    <citation type="submission" date="2019-07" db="EMBL/GenBank/DDBJ databases">
        <title>Hyphodiscus hymeniophilus genome sequencing and assembly.</title>
        <authorList>
            <person name="Kramer G."/>
            <person name="Nodwell J."/>
        </authorList>
    </citation>
    <scope>NUCLEOTIDE SEQUENCE</scope>
    <source>
        <strain evidence="2">ATCC 34498</strain>
    </source>
</reference>
<protein>
    <recommendedName>
        <fullName evidence="4">MGS207 protein</fullName>
    </recommendedName>
</protein>
<organism evidence="2 3">
    <name type="scientific">Hyphodiscus hymeniophilus</name>
    <dbReference type="NCBI Taxonomy" id="353542"/>
    <lineage>
        <taxon>Eukaryota</taxon>
        <taxon>Fungi</taxon>
        <taxon>Dikarya</taxon>
        <taxon>Ascomycota</taxon>
        <taxon>Pezizomycotina</taxon>
        <taxon>Leotiomycetes</taxon>
        <taxon>Helotiales</taxon>
        <taxon>Hyphodiscaceae</taxon>
        <taxon>Hyphodiscus</taxon>
    </lineage>
</organism>
<proteinExistence type="predicted"/>
<evidence type="ECO:0008006" key="4">
    <source>
        <dbReference type="Google" id="ProtNLM"/>
    </source>
</evidence>
<dbReference type="InterPro" id="IPR025337">
    <property type="entry name" value="Questin_oxidase-like"/>
</dbReference>
<dbReference type="EMBL" id="VNKQ01000011">
    <property type="protein sequence ID" value="KAG0648178.1"/>
    <property type="molecule type" value="Genomic_DNA"/>
</dbReference>
<dbReference type="OrthoDB" id="10265971at2759"/>
<evidence type="ECO:0000256" key="1">
    <source>
        <dbReference type="ARBA" id="ARBA00023002"/>
    </source>
</evidence>
<dbReference type="Pfam" id="PF14027">
    <property type="entry name" value="Questin_oxidase"/>
    <property type="match status" value="1"/>
</dbReference>
<dbReference type="Proteomes" id="UP000785200">
    <property type="component" value="Unassembled WGS sequence"/>
</dbReference>
<evidence type="ECO:0000313" key="3">
    <source>
        <dbReference type="Proteomes" id="UP000785200"/>
    </source>
</evidence>
<dbReference type="AlphaFoldDB" id="A0A9P7AW08"/>
<keyword evidence="1" id="KW-0560">Oxidoreductase</keyword>
<evidence type="ECO:0000313" key="2">
    <source>
        <dbReference type="EMBL" id="KAG0648178.1"/>
    </source>
</evidence>
<dbReference type="GO" id="GO:0016491">
    <property type="term" value="F:oxidoreductase activity"/>
    <property type="evidence" value="ECO:0007669"/>
    <property type="project" value="UniProtKB-KW"/>
</dbReference>
<comment type="caution">
    <text evidence="2">The sequence shown here is derived from an EMBL/GenBank/DDBJ whole genome shotgun (WGS) entry which is preliminary data.</text>
</comment>
<accession>A0A9P7AW08</accession>
<keyword evidence="3" id="KW-1185">Reference proteome</keyword>
<gene>
    <name evidence="2" type="ORF">D0Z07_5847</name>
</gene>
<dbReference type="PANTHER" id="PTHR35870">
    <property type="entry name" value="PROTEIN, PUTATIVE (AFU_ORTHOLOGUE AFUA_5G03330)-RELATED"/>
    <property type="match status" value="1"/>
</dbReference>
<dbReference type="PANTHER" id="PTHR35870:SF6">
    <property type="entry name" value="MGS207 PROTEIN"/>
    <property type="match status" value="1"/>
</dbReference>
<sequence length="426" mass="49178">MSSPMIAWVPVVNRVYKYFASDNFNYAAKSIDLPSVPIHDVETAAEKRPRTLKHLLRANHVNHSVIYHDLQFHNHMPHLLGSAYLLGADEDQLQHIYDEESKQLEEWHDSPGEISDADWRHYLGDKRYQRAYVDFYEDELALKYGYDWKKVAEEYLFSGQEPLINGLIGGLGHPLIHLGYAYELSNRELGMEALAMGSVSYNYLHKYLDEPSYTKPSTYSTTSPLEILHKIESDARFDGLFTHRGSDNIDTLFCDHEDLILEHWNAWTITDPNKQFADSQQAAVALLIRTVKEGTHAHDFFMVHLLTTSHAVRILLPLIPKKFHINLVRQWWLLTIAVYVAQLRPKISDDIEIKPSQGWKYVDNKAVNSPYATDAHYVKALRAMKEAAFTWGDVHDWYLAAAVHFADDFRGWTGFALEEEDYQPTN</sequence>
<name>A0A9P7AW08_9HELO</name>